<dbReference type="RefSeq" id="WP_249586804.1">
    <property type="nucleotide sequence ID" value="NZ_BAAAQL010000008.1"/>
</dbReference>
<accession>A0ABY4PQB8</accession>
<reference evidence="1 2" key="1">
    <citation type="submission" date="2022-05" db="EMBL/GenBank/DDBJ databases">
        <authorList>
            <person name="Zhou X."/>
            <person name="Li K."/>
            <person name="Man Y."/>
        </authorList>
    </citation>
    <scope>NUCLEOTIDE SEQUENCE [LARGE SCALE GENOMIC DNA]</scope>
    <source>
        <strain evidence="1 2">MS405</strain>
    </source>
</reference>
<evidence type="ECO:0000313" key="1">
    <source>
        <dbReference type="EMBL" id="UQT55315.1"/>
    </source>
</evidence>
<dbReference type="EMBL" id="CP097289">
    <property type="protein sequence ID" value="UQT55315.1"/>
    <property type="molecule type" value="Genomic_DNA"/>
</dbReference>
<dbReference type="Proteomes" id="UP000829992">
    <property type="component" value="Chromosome"/>
</dbReference>
<organism evidence="1 2">
    <name type="scientific">Streptomyces durmitorensis</name>
    <dbReference type="NCBI Taxonomy" id="319947"/>
    <lineage>
        <taxon>Bacteria</taxon>
        <taxon>Bacillati</taxon>
        <taxon>Actinomycetota</taxon>
        <taxon>Actinomycetes</taxon>
        <taxon>Kitasatosporales</taxon>
        <taxon>Streptomycetaceae</taxon>
        <taxon>Streptomyces</taxon>
    </lineage>
</organism>
<evidence type="ECO:0000313" key="2">
    <source>
        <dbReference type="Proteomes" id="UP000829992"/>
    </source>
</evidence>
<name>A0ABY4PQB8_9ACTN</name>
<proteinExistence type="predicted"/>
<keyword evidence="2" id="KW-1185">Reference proteome</keyword>
<protein>
    <submittedName>
        <fullName evidence="1">Uncharacterized protein</fullName>
    </submittedName>
</protein>
<gene>
    <name evidence="1" type="ORF">M4V62_09510</name>
</gene>
<sequence length="149" mass="16108">MGQPLATVSPDVLFRTQCAVADALWHYTTTPVAKPYYVRGCIPDLDEPRVTVALWTGPAAREKKNLFLSIPLVSDGVPLSATHVTLGLLRLGRGTHMFGFTGHRFDGKRVLNGSALVKGVATAGPPGESGELQGPRGFYFERPGRLTKY</sequence>